<dbReference type="AlphaFoldDB" id="K8F4Q0"/>
<dbReference type="GeneID" id="19015826"/>
<proteinExistence type="predicted"/>
<sequence>MSARRKHVRAHVHDLDVEIHEKEGDVVCRVEDVKGGNVIEVRRVYICILFFPGV</sequence>
<dbReference type="Proteomes" id="UP000198341">
    <property type="component" value="Chromosome 5"/>
</dbReference>
<name>K8F4Q0_9CHLO</name>
<dbReference type="KEGG" id="bpg:Bathy05g03230"/>
<evidence type="ECO:0000313" key="2">
    <source>
        <dbReference type="Proteomes" id="UP000198341"/>
    </source>
</evidence>
<accession>K8F4Q0</accession>
<protein>
    <submittedName>
        <fullName evidence="1">Uncharacterized protein</fullName>
    </submittedName>
</protein>
<evidence type="ECO:0000313" key="1">
    <source>
        <dbReference type="EMBL" id="CCO16488.1"/>
    </source>
</evidence>
<dbReference type="EMBL" id="FO082274">
    <property type="protein sequence ID" value="CCO16488.1"/>
    <property type="molecule type" value="Genomic_DNA"/>
</dbReference>
<organism evidence="1 2">
    <name type="scientific">Bathycoccus prasinos</name>
    <dbReference type="NCBI Taxonomy" id="41875"/>
    <lineage>
        <taxon>Eukaryota</taxon>
        <taxon>Viridiplantae</taxon>
        <taxon>Chlorophyta</taxon>
        <taxon>Mamiellophyceae</taxon>
        <taxon>Mamiellales</taxon>
        <taxon>Bathycoccaceae</taxon>
        <taxon>Bathycoccus</taxon>
    </lineage>
</organism>
<keyword evidence="2" id="KW-1185">Reference proteome</keyword>
<reference evidence="1 2" key="1">
    <citation type="submission" date="2011-10" db="EMBL/GenBank/DDBJ databases">
        <authorList>
            <person name="Genoscope - CEA"/>
        </authorList>
    </citation>
    <scope>NUCLEOTIDE SEQUENCE [LARGE SCALE GENOMIC DNA]</scope>
    <source>
        <strain evidence="1 2">RCC 1105</strain>
    </source>
</reference>
<gene>
    <name evidence="1" type="ORF">Bathy05g03230</name>
</gene>
<dbReference type="RefSeq" id="XP_007512930.1">
    <property type="nucleotide sequence ID" value="XM_007512868.1"/>
</dbReference>